<feature type="region of interest" description="Disordered" evidence="6">
    <location>
        <begin position="254"/>
        <end position="289"/>
    </location>
</feature>
<comment type="caution">
    <text evidence="9">The sequence shown here is derived from an EMBL/GenBank/DDBJ whole genome shotgun (WGS) entry which is preliminary data.</text>
</comment>
<feature type="transmembrane region" description="Helical" evidence="7">
    <location>
        <begin position="12"/>
        <end position="34"/>
    </location>
</feature>
<dbReference type="InterPro" id="IPR023408">
    <property type="entry name" value="MscS_beta-dom_sf"/>
</dbReference>
<dbReference type="Proteomes" id="UP000541810">
    <property type="component" value="Unassembled WGS sequence"/>
</dbReference>
<protein>
    <submittedName>
        <fullName evidence="9">Small-conductance mechanosensitive channel</fullName>
    </submittedName>
</protein>
<dbReference type="Gene3D" id="2.30.30.60">
    <property type="match status" value="1"/>
</dbReference>
<proteinExistence type="predicted"/>
<evidence type="ECO:0000313" key="9">
    <source>
        <dbReference type="EMBL" id="MBB6429664.1"/>
    </source>
</evidence>
<dbReference type="PANTHER" id="PTHR30221">
    <property type="entry name" value="SMALL-CONDUCTANCE MECHANOSENSITIVE CHANNEL"/>
    <property type="match status" value="1"/>
</dbReference>
<dbReference type="EMBL" id="JACHGY010000001">
    <property type="protein sequence ID" value="MBB6429664.1"/>
    <property type="molecule type" value="Genomic_DNA"/>
</dbReference>
<comment type="subcellular location">
    <subcellularLocation>
        <location evidence="1">Cell membrane</location>
        <topology evidence="1">Multi-pass membrane protein</topology>
    </subcellularLocation>
</comment>
<reference evidence="9 10" key="1">
    <citation type="submission" date="2020-08" db="EMBL/GenBank/DDBJ databases">
        <title>Genomic Encyclopedia of Type Strains, Phase IV (KMG-IV): sequencing the most valuable type-strain genomes for metagenomic binning, comparative biology and taxonomic classification.</title>
        <authorList>
            <person name="Goeker M."/>
        </authorList>
    </citation>
    <scope>NUCLEOTIDE SEQUENCE [LARGE SCALE GENOMIC DNA]</scope>
    <source>
        <strain evidence="9 10">DSM 103725</strain>
    </source>
</reference>
<dbReference type="Pfam" id="PF00924">
    <property type="entry name" value="MS_channel_2nd"/>
    <property type="match status" value="1"/>
</dbReference>
<evidence type="ECO:0000256" key="5">
    <source>
        <dbReference type="ARBA" id="ARBA00023136"/>
    </source>
</evidence>
<evidence type="ECO:0000256" key="6">
    <source>
        <dbReference type="SAM" id="MobiDB-lite"/>
    </source>
</evidence>
<organism evidence="9 10">
    <name type="scientific">Algisphaera agarilytica</name>
    <dbReference type="NCBI Taxonomy" id="1385975"/>
    <lineage>
        <taxon>Bacteria</taxon>
        <taxon>Pseudomonadati</taxon>
        <taxon>Planctomycetota</taxon>
        <taxon>Phycisphaerae</taxon>
        <taxon>Phycisphaerales</taxon>
        <taxon>Phycisphaeraceae</taxon>
        <taxon>Algisphaera</taxon>
    </lineage>
</organism>
<evidence type="ECO:0000259" key="8">
    <source>
        <dbReference type="Pfam" id="PF00924"/>
    </source>
</evidence>
<evidence type="ECO:0000313" key="10">
    <source>
        <dbReference type="Proteomes" id="UP000541810"/>
    </source>
</evidence>
<keyword evidence="4 7" id="KW-1133">Transmembrane helix</keyword>
<evidence type="ECO:0000256" key="2">
    <source>
        <dbReference type="ARBA" id="ARBA00022475"/>
    </source>
</evidence>
<dbReference type="InterPro" id="IPR006685">
    <property type="entry name" value="MscS_channel_2nd"/>
</dbReference>
<dbReference type="SUPFAM" id="SSF82689">
    <property type="entry name" value="Mechanosensitive channel protein MscS (YggB), C-terminal domain"/>
    <property type="match status" value="1"/>
</dbReference>
<sequence length="349" mass="38639">MLDQLLQLIPKALPFTAVLLAMALTVTFAHWALLRRDPLLGYEARRSRQLVLLAVVAVCVVLTIIALPLPVSTREQLLSLVGLVTTAVIGLSSTTFVAHAMAGFMLRSTKSFHVGDFLKIGDHFGRVTERGLMHTEIQTEDRDLTTLPNLHLITHPYTVVRASGTIVSAEVGLGYGVHHAVVEPLLLSAARQIGLGEPFVRVMALNDFSVTYRVSGLLKDPQQMLTTRSRLHNAVLDTLHGNEIEIMSPTFMVQRPQPNHSSEIPESVRKKDRVTPKATAEDVAFDKAEAASEKEKEVLTLAEKIKRLEGELREADSDQKPQISEKIEQLKERAEQVERERNGDEGDAK</sequence>
<dbReference type="InterPro" id="IPR011066">
    <property type="entry name" value="MscS_channel_C_sf"/>
</dbReference>
<gene>
    <name evidence="9" type="ORF">HNQ40_001470</name>
</gene>
<dbReference type="RefSeq" id="WP_184677234.1">
    <property type="nucleotide sequence ID" value="NZ_JACHGY010000001.1"/>
</dbReference>
<dbReference type="GO" id="GO:0008381">
    <property type="term" value="F:mechanosensitive monoatomic ion channel activity"/>
    <property type="evidence" value="ECO:0007669"/>
    <property type="project" value="InterPro"/>
</dbReference>
<keyword evidence="3 7" id="KW-0812">Transmembrane</keyword>
<dbReference type="AlphaFoldDB" id="A0A7X0H5L4"/>
<dbReference type="InterPro" id="IPR045275">
    <property type="entry name" value="MscS_archaea/bacteria_type"/>
</dbReference>
<feature type="domain" description="Mechanosensitive ion channel MscS" evidence="8">
    <location>
        <begin position="99"/>
        <end position="155"/>
    </location>
</feature>
<feature type="region of interest" description="Disordered" evidence="6">
    <location>
        <begin position="312"/>
        <end position="349"/>
    </location>
</feature>
<dbReference type="PANTHER" id="PTHR30221:SF18">
    <property type="entry name" value="SLL0590 PROTEIN"/>
    <property type="match status" value="1"/>
</dbReference>
<accession>A0A7X0H5L4</accession>
<evidence type="ECO:0000256" key="3">
    <source>
        <dbReference type="ARBA" id="ARBA00022692"/>
    </source>
</evidence>
<evidence type="ECO:0000256" key="7">
    <source>
        <dbReference type="SAM" id="Phobius"/>
    </source>
</evidence>
<feature type="compositionally biased region" description="Basic and acidic residues" evidence="6">
    <location>
        <begin position="266"/>
        <end position="275"/>
    </location>
</feature>
<dbReference type="InterPro" id="IPR010920">
    <property type="entry name" value="LSM_dom_sf"/>
</dbReference>
<dbReference type="SUPFAM" id="SSF50182">
    <property type="entry name" value="Sm-like ribonucleoproteins"/>
    <property type="match status" value="1"/>
</dbReference>
<keyword evidence="5 7" id="KW-0472">Membrane</keyword>
<dbReference type="GO" id="GO:0005886">
    <property type="term" value="C:plasma membrane"/>
    <property type="evidence" value="ECO:0007669"/>
    <property type="project" value="UniProtKB-SubCell"/>
</dbReference>
<keyword evidence="2" id="KW-1003">Cell membrane</keyword>
<evidence type="ECO:0000256" key="4">
    <source>
        <dbReference type="ARBA" id="ARBA00022989"/>
    </source>
</evidence>
<feature type="transmembrane region" description="Helical" evidence="7">
    <location>
        <begin position="50"/>
        <end position="71"/>
    </location>
</feature>
<keyword evidence="10" id="KW-1185">Reference proteome</keyword>
<name>A0A7X0H5L4_9BACT</name>
<evidence type="ECO:0000256" key="1">
    <source>
        <dbReference type="ARBA" id="ARBA00004651"/>
    </source>
</evidence>
<feature type="transmembrane region" description="Helical" evidence="7">
    <location>
        <begin position="77"/>
        <end position="102"/>
    </location>
</feature>